<keyword evidence="2" id="KW-0805">Transcription regulation</keyword>
<evidence type="ECO:0000256" key="4">
    <source>
        <dbReference type="ARBA" id="ARBA00023125"/>
    </source>
</evidence>
<dbReference type="GO" id="GO:0003677">
    <property type="term" value="F:DNA binding"/>
    <property type="evidence" value="ECO:0007669"/>
    <property type="project" value="UniProtKB-KW"/>
</dbReference>
<evidence type="ECO:0000259" key="6">
    <source>
        <dbReference type="Pfam" id="PF04542"/>
    </source>
</evidence>
<keyword evidence="4" id="KW-0238">DNA-binding</keyword>
<dbReference type="AlphaFoldDB" id="A0A1J5PSU6"/>
<keyword evidence="3" id="KW-0731">Sigma factor</keyword>
<feature type="domain" description="RNA polymerase sigma-70 region 2" evidence="6">
    <location>
        <begin position="222"/>
        <end position="290"/>
    </location>
</feature>
<keyword evidence="5" id="KW-0804">Transcription</keyword>
<evidence type="ECO:0000256" key="3">
    <source>
        <dbReference type="ARBA" id="ARBA00023082"/>
    </source>
</evidence>
<dbReference type="PANTHER" id="PTHR30376:SF3">
    <property type="entry name" value="RNA POLYMERASE SIGMA FACTOR RPOH"/>
    <property type="match status" value="1"/>
</dbReference>
<evidence type="ECO:0000256" key="1">
    <source>
        <dbReference type="ARBA" id="ARBA00007788"/>
    </source>
</evidence>
<name>A0A1J5PSU6_9ZZZZ</name>
<dbReference type="GO" id="GO:0006352">
    <property type="term" value="P:DNA-templated transcription initiation"/>
    <property type="evidence" value="ECO:0007669"/>
    <property type="project" value="InterPro"/>
</dbReference>
<dbReference type="SUPFAM" id="SSF88659">
    <property type="entry name" value="Sigma3 and sigma4 domains of RNA polymerase sigma factors"/>
    <property type="match status" value="1"/>
</dbReference>
<comment type="similarity">
    <text evidence="1">Belongs to the sigma-70 factor family.</text>
</comment>
<feature type="domain" description="RNA polymerase sigma-70 region 4" evidence="7">
    <location>
        <begin position="404"/>
        <end position="455"/>
    </location>
</feature>
<evidence type="ECO:0000256" key="2">
    <source>
        <dbReference type="ARBA" id="ARBA00023015"/>
    </source>
</evidence>
<gene>
    <name evidence="8" type="primary">rpoH_11</name>
    <name evidence="8" type="ORF">GALL_441500</name>
</gene>
<comment type="caution">
    <text evidence="8">The sequence shown here is derived from an EMBL/GenBank/DDBJ whole genome shotgun (WGS) entry which is preliminary data.</text>
</comment>
<dbReference type="NCBIfam" id="TIGR02937">
    <property type="entry name" value="sigma70-ECF"/>
    <property type="match status" value="1"/>
</dbReference>
<dbReference type="InterPro" id="IPR050813">
    <property type="entry name" value="Sigma-70_Factor"/>
</dbReference>
<proteinExistence type="inferred from homology"/>
<dbReference type="Gene3D" id="1.20.120.1810">
    <property type="match status" value="1"/>
</dbReference>
<dbReference type="InterPro" id="IPR013324">
    <property type="entry name" value="RNA_pol_sigma_r3/r4-like"/>
</dbReference>
<dbReference type="InterPro" id="IPR014284">
    <property type="entry name" value="RNA_pol_sigma-70_dom"/>
</dbReference>
<dbReference type="Pfam" id="PF04545">
    <property type="entry name" value="Sigma70_r4"/>
    <property type="match status" value="1"/>
</dbReference>
<dbReference type="Pfam" id="PF04542">
    <property type="entry name" value="Sigma70_r2"/>
    <property type="match status" value="1"/>
</dbReference>
<dbReference type="NCBIfam" id="NF005693">
    <property type="entry name" value="PRK07500.1"/>
    <property type="match status" value="1"/>
</dbReference>
<dbReference type="InterPro" id="IPR007627">
    <property type="entry name" value="RNA_pol_sigma70_r2"/>
</dbReference>
<organism evidence="8">
    <name type="scientific">mine drainage metagenome</name>
    <dbReference type="NCBI Taxonomy" id="410659"/>
    <lineage>
        <taxon>unclassified sequences</taxon>
        <taxon>metagenomes</taxon>
        <taxon>ecological metagenomes</taxon>
    </lineage>
</organism>
<evidence type="ECO:0000256" key="5">
    <source>
        <dbReference type="ARBA" id="ARBA00023163"/>
    </source>
</evidence>
<evidence type="ECO:0000313" key="8">
    <source>
        <dbReference type="EMBL" id="OIQ74202.1"/>
    </source>
</evidence>
<sequence length="469" mass="52969">MHLCRQHPRQGTRRRVLRPKPCLGVTAGQFLRHGQSVRHNNPLGGFHRRHGPRRGIACQQLWQLIGVKPRAVAAHWQAEGVEQQPAAQRPAGIGAVANGKIIGHANSPLRISRNASVLSRQREIPIFAVDHHGKESLPAPLELWEIGPLIVTSEINILIQFRVSRVVLGRREPQGVRMPLDGIADRSMSRKAMKAELLDAETELRLAYAWRDQRDEEALHRLINAYMRLAISVASKFRRYGAPMNDLIQEAGLGLMRAADKFDPDRGVRFSTYAVWWIRAGVQDYVMRNWSMVRTGSTSSQKSLFFNMKRVAAKLEREAAARGERLDGHQLRAQIAHEVGVPLGDVEMMEGRLAGSDYSLNATQSNEDEGREWIDALEDDASQAAEIVEEAHDAETLHHWLQVALQALTARERYIVSERKLRDEPRTLESLGEELRLSKERVRQLEAVALNKMRKSLDGQSAEVRAFFV</sequence>
<dbReference type="PANTHER" id="PTHR30376">
    <property type="entry name" value="SIGMA FACTOR RPOH HEAT SHOCK RELATED"/>
    <property type="match status" value="1"/>
</dbReference>
<dbReference type="NCBIfam" id="NF005143">
    <property type="entry name" value="PRK06596.1"/>
    <property type="match status" value="1"/>
</dbReference>
<dbReference type="EMBL" id="MLJW01002591">
    <property type="protein sequence ID" value="OIQ74202.1"/>
    <property type="molecule type" value="Genomic_DNA"/>
</dbReference>
<dbReference type="SUPFAM" id="SSF88946">
    <property type="entry name" value="Sigma2 domain of RNA polymerase sigma factors"/>
    <property type="match status" value="1"/>
</dbReference>
<dbReference type="InterPro" id="IPR013325">
    <property type="entry name" value="RNA_pol_sigma_r2"/>
</dbReference>
<dbReference type="InterPro" id="IPR036388">
    <property type="entry name" value="WH-like_DNA-bd_sf"/>
</dbReference>
<dbReference type="GO" id="GO:0016987">
    <property type="term" value="F:sigma factor activity"/>
    <property type="evidence" value="ECO:0007669"/>
    <property type="project" value="UniProtKB-KW"/>
</dbReference>
<reference evidence="8" key="1">
    <citation type="submission" date="2016-10" db="EMBL/GenBank/DDBJ databases">
        <title>Sequence of Gallionella enrichment culture.</title>
        <authorList>
            <person name="Poehlein A."/>
            <person name="Muehling M."/>
            <person name="Daniel R."/>
        </authorList>
    </citation>
    <scope>NUCLEOTIDE SEQUENCE</scope>
</reference>
<dbReference type="InterPro" id="IPR007630">
    <property type="entry name" value="RNA_pol_sigma70_r4"/>
</dbReference>
<dbReference type="Gene3D" id="1.10.10.10">
    <property type="entry name" value="Winged helix-like DNA-binding domain superfamily/Winged helix DNA-binding domain"/>
    <property type="match status" value="1"/>
</dbReference>
<dbReference type="InterPro" id="IPR000943">
    <property type="entry name" value="RNA_pol_sigma70"/>
</dbReference>
<accession>A0A1J5PSU6</accession>
<evidence type="ECO:0000259" key="7">
    <source>
        <dbReference type="Pfam" id="PF04545"/>
    </source>
</evidence>
<protein>
    <submittedName>
        <fullName evidence="8">RNA polymerase sigma factor RpoH</fullName>
    </submittedName>
</protein>
<dbReference type="PRINTS" id="PR00046">
    <property type="entry name" value="SIGMA70FCT"/>
</dbReference>